<evidence type="ECO:0000256" key="10">
    <source>
        <dbReference type="ARBA" id="ARBA00025217"/>
    </source>
</evidence>
<dbReference type="EMBL" id="UXAT02000045">
    <property type="protein sequence ID" value="VUX47435.1"/>
    <property type="molecule type" value="Genomic_DNA"/>
</dbReference>
<evidence type="ECO:0000256" key="12">
    <source>
        <dbReference type="HAMAP-Rule" id="MF_02002"/>
    </source>
</evidence>
<comment type="cofactor">
    <cofactor evidence="12">
        <name>Zn(2+)</name>
        <dbReference type="ChEBI" id="CHEBI:29105"/>
    </cofactor>
    <text evidence="12">Binds 1 zinc ion per subunit.</text>
</comment>
<protein>
    <recommendedName>
        <fullName evidence="12">Isoleucine--tRNA ligase</fullName>
        <ecNumber evidence="12">6.1.1.5</ecNumber>
    </recommendedName>
    <alternativeName>
        <fullName evidence="12">Isoleucyl-tRNA synthetase</fullName>
        <shortName evidence="12">IleRS</shortName>
    </alternativeName>
</protein>
<evidence type="ECO:0000259" key="14">
    <source>
        <dbReference type="Pfam" id="PF06827"/>
    </source>
</evidence>
<evidence type="ECO:0000259" key="15">
    <source>
        <dbReference type="Pfam" id="PF08264"/>
    </source>
</evidence>
<comment type="similarity">
    <text evidence="1 12">Belongs to the class-I aminoacyl-tRNA synthetase family. IleS type 1 subfamily.</text>
</comment>
<evidence type="ECO:0000313" key="16">
    <source>
        <dbReference type="EMBL" id="VUX47435.1"/>
    </source>
</evidence>
<feature type="short sequence motif" description="'HIGH' region" evidence="12">
    <location>
        <begin position="79"/>
        <end position="89"/>
    </location>
</feature>
<dbReference type="SUPFAM" id="SSF50677">
    <property type="entry name" value="ValRS/IleRS/LeuRS editing domain"/>
    <property type="match status" value="1"/>
</dbReference>
<evidence type="ECO:0000256" key="6">
    <source>
        <dbReference type="ARBA" id="ARBA00022833"/>
    </source>
</evidence>
<evidence type="ECO:0000256" key="11">
    <source>
        <dbReference type="ARBA" id="ARBA00048359"/>
    </source>
</evidence>
<feature type="binding site" evidence="12">
    <location>
        <position position="932"/>
    </location>
    <ligand>
        <name>Zn(2+)</name>
        <dbReference type="ChEBI" id="CHEBI:29105"/>
    </ligand>
</feature>
<dbReference type="GO" id="GO:0000049">
    <property type="term" value="F:tRNA binding"/>
    <property type="evidence" value="ECO:0007669"/>
    <property type="project" value="InterPro"/>
</dbReference>
<comment type="function">
    <text evidence="10 12">Catalyzes the attachment of isoleucine to tRNA(Ile). As IleRS can inadvertently accommodate and process structurally similar amino acids such as valine, to avoid such errors it has two additional distinct tRNA(Ile)-dependent editing activities. One activity is designated as 'pretransfer' editing and involves the hydrolysis of activated Val-AMP. The other activity is designated 'posttransfer' editing and involves deacylation of mischarged Val-tRNA(Ile).</text>
</comment>
<dbReference type="InterPro" id="IPR001412">
    <property type="entry name" value="aa-tRNA-synth_I_CS"/>
</dbReference>
<dbReference type="GO" id="GO:0005829">
    <property type="term" value="C:cytosol"/>
    <property type="evidence" value="ECO:0007669"/>
    <property type="project" value="TreeGrafter"/>
</dbReference>
<evidence type="ECO:0000259" key="13">
    <source>
        <dbReference type="Pfam" id="PF00133"/>
    </source>
</evidence>
<dbReference type="InterPro" id="IPR010663">
    <property type="entry name" value="Znf_FPG/IleRS"/>
</dbReference>
<organism evidence="16 17">
    <name type="scientific">Candidatus Defluviicoccus seviourii</name>
    <dbReference type="NCBI Taxonomy" id="2565273"/>
    <lineage>
        <taxon>Bacteria</taxon>
        <taxon>Pseudomonadati</taxon>
        <taxon>Pseudomonadota</taxon>
        <taxon>Alphaproteobacteria</taxon>
        <taxon>Rhodospirillales</taxon>
        <taxon>Rhodospirillaceae</taxon>
        <taxon>Defluviicoccus</taxon>
    </lineage>
</organism>
<dbReference type="InterPro" id="IPR014729">
    <property type="entry name" value="Rossmann-like_a/b/a_fold"/>
</dbReference>
<evidence type="ECO:0000256" key="4">
    <source>
        <dbReference type="ARBA" id="ARBA00022723"/>
    </source>
</evidence>
<evidence type="ECO:0000256" key="5">
    <source>
        <dbReference type="ARBA" id="ARBA00022741"/>
    </source>
</evidence>
<dbReference type="GO" id="GO:0002161">
    <property type="term" value="F:aminoacyl-tRNA deacylase activity"/>
    <property type="evidence" value="ECO:0007669"/>
    <property type="project" value="InterPro"/>
</dbReference>
<proteinExistence type="inferred from homology"/>
<keyword evidence="8 12" id="KW-0648">Protein biosynthesis</keyword>
<comment type="subcellular location">
    <subcellularLocation>
        <location evidence="12">Cytoplasm</location>
    </subcellularLocation>
</comment>
<dbReference type="InterPro" id="IPR002301">
    <property type="entry name" value="Ile-tRNA-ligase"/>
</dbReference>
<dbReference type="Gene3D" id="3.40.50.620">
    <property type="entry name" value="HUPs"/>
    <property type="match status" value="2"/>
</dbReference>
<dbReference type="InterPro" id="IPR009008">
    <property type="entry name" value="Val/Leu/Ile-tRNA-synth_edit"/>
</dbReference>
<dbReference type="InterPro" id="IPR050081">
    <property type="entry name" value="Ile-tRNA_ligase"/>
</dbReference>
<comment type="subunit">
    <text evidence="12">Monomer.</text>
</comment>
<dbReference type="PANTHER" id="PTHR42765:SF1">
    <property type="entry name" value="ISOLEUCINE--TRNA LIGASE, MITOCHONDRIAL"/>
    <property type="match status" value="1"/>
</dbReference>
<dbReference type="Gene3D" id="1.10.730.20">
    <property type="match status" value="1"/>
</dbReference>
<dbReference type="GO" id="GO:0006428">
    <property type="term" value="P:isoleucyl-tRNA aminoacylation"/>
    <property type="evidence" value="ECO:0007669"/>
    <property type="project" value="UniProtKB-UniRule"/>
</dbReference>
<feature type="binding site" evidence="12">
    <location>
        <position position="641"/>
    </location>
    <ligand>
        <name>ATP</name>
        <dbReference type="ChEBI" id="CHEBI:30616"/>
    </ligand>
</feature>
<dbReference type="InterPro" id="IPR023585">
    <property type="entry name" value="Ile-tRNA-ligase_type1"/>
</dbReference>
<sequence length="967" mass="107404">MRRWTLRRRGPAAHDLKQKQIPVNYKSTIFLPRTDFPMKANLPKREPEMLARWQDSDLYGRLRRQSAGREKFILHDGPPYANGHLHIGHALNKILKDVINRSQQMLGKDAPYVPGWDCHGLPIEWKIEERYREGGRNKDAVPVVEFRRECREFAQTWIDIQREEFRRLGIEGDWAQPYSTMTFAAEAAIVRELGRFLMSGALFRGAKPVLWSVVERTALAEAEVEYHDHTSTTIFVAFPVVTPACALLADASVVIWTTTPWTIPGNRAIAYGDDVPYGVFEVTDPGACAAAVAGTRVVVAEALAARLQAEARIGAWSCLGTLPGSALAGTVCRHPLAGRGYDFEVPLLPAHFVDIETGSGFVHIAPSHGADDWELGQRHGLPVPDLVGGDGIFLDHVPLFAGRTVLTPAGKDGDANGAVLAALGEAKALLATGKLVHSYPHSWRSKAPLIFRNTPQWFISMERTGLRESALAAVDATRFVPKTGQNRLRGMIETRPDWCISRQRAWGVPIAVFVEKKTGAPLRDAAVMERIVAAFAAEGADAWFASDPSRFLGPEHDPADYEQVTDILDVWFDSGCTHSFVLEQRGDLAWPASLYLEGSDQHRGWFHSSLLESCGTRGRAPYDAVLTHGFVMAEDGQKMSKSLGNVVSPQDVIESHGADVLRLWVLASDYSSDLRIGPEILKQQADIYRRIRNTLRFLLGNLDDFEEWERLSYAELPELERWVLHRLTELDAALRQACNDLLFHPLFAELHAFCTVDLSALYFDVRKDSLYCDAADSLRRRAARTVLERIFDCLTAWLAPFLCFTAEEAWLARPGGGDGASVHERLFPVLPQDWRDDALAGKWEIVRRLRRVVTGAIEVERAANRLGASLQAHPVIYANEEFRQAAQGIDLAELCITSAVELTDAPAPENAYRLPDVEGVAVVVQRARGEKCERCWQVLPEVGTIADVPGVCGRCADAVRRHLAAAE</sequence>
<evidence type="ECO:0000256" key="1">
    <source>
        <dbReference type="ARBA" id="ARBA00006887"/>
    </source>
</evidence>
<dbReference type="GO" id="GO:0005524">
    <property type="term" value="F:ATP binding"/>
    <property type="evidence" value="ECO:0007669"/>
    <property type="project" value="UniProtKB-UniRule"/>
</dbReference>
<dbReference type="Gene3D" id="1.10.10.830">
    <property type="entry name" value="Ile-tRNA synthetase CP2 domain-like"/>
    <property type="match status" value="1"/>
</dbReference>
<reference evidence="16" key="1">
    <citation type="submission" date="2018-11" db="EMBL/GenBank/DDBJ databases">
        <authorList>
            <person name="Onetto C."/>
        </authorList>
    </citation>
    <scope>NUCLEOTIDE SEQUENCE [LARGE SCALE GENOMIC DNA]</scope>
</reference>
<dbReference type="EC" id="6.1.1.5" evidence="12"/>
<feature type="binding site" evidence="12">
    <location>
        <position position="935"/>
    </location>
    <ligand>
        <name>Zn(2+)</name>
        <dbReference type="ChEBI" id="CHEBI:29105"/>
    </ligand>
</feature>
<dbReference type="GO" id="GO:0008270">
    <property type="term" value="F:zinc ion binding"/>
    <property type="evidence" value="ECO:0007669"/>
    <property type="project" value="UniProtKB-UniRule"/>
</dbReference>
<evidence type="ECO:0000256" key="7">
    <source>
        <dbReference type="ARBA" id="ARBA00022840"/>
    </source>
</evidence>
<comment type="domain">
    <text evidence="12">IleRS has two distinct active sites: one for aminoacylation and one for editing. The misactivated valine is translocated from the active site to the editing site, which sterically excludes the correctly activated isoleucine. The single editing site contains two valyl binding pockets, one specific for each substrate (Val-AMP or Val-tRNA(Ile)).</text>
</comment>
<feature type="domain" description="Methionyl/Valyl/Leucyl/Isoleucyl-tRNA synthetase anticodon-binding" evidence="15">
    <location>
        <begin position="720"/>
        <end position="871"/>
    </location>
</feature>
<dbReference type="InterPro" id="IPR033708">
    <property type="entry name" value="Anticodon_Ile_BEm"/>
</dbReference>
<evidence type="ECO:0000256" key="9">
    <source>
        <dbReference type="ARBA" id="ARBA00023146"/>
    </source>
</evidence>
<dbReference type="SUPFAM" id="SSF52374">
    <property type="entry name" value="Nucleotidylyl transferase"/>
    <property type="match status" value="1"/>
</dbReference>
<dbReference type="InterPro" id="IPR002300">
    <property type="entry name" value="aa-tRNA-synth_Ia"/>
</dbReference>
<evidence type="ECO:0000256" key="8">
    <source>
        <dbReference type="ARBA" id="ARBA00022917"/>
    </source>
</evidence>
<feature type="domain" description="Aminoacyl-tRNA synthetase class Ia" evidence="13">
    <location>
        <begin position="49"/>
        <end position="676"/>
    </location>
</feature>
<dbReference type="GO" id="GO:0004822">
    <property type="term" value="F:isoleucine-tRNA ligase activity"/>
    <property type="evidence" value="ECO:0007669"/>
    <property type="project" value="UniProtKB-UniRule"/>
</dbReference>
<dbReference type="PROSITE" id="PS00178">
    <property type="entry name" value="AA_TRNA_LIGASE_I"/>
    <property type="match status" value="1"/>
</dbReference>
<gene>
    <name evidence="12 16" type="primary">ileS</name>
    <name evidence="16" type="ORF">DF3PA_50082</name>
</gene>
<keyword evidence="4 12" id="KW-0479">Metal-binding</keyword>
<accession>A0A564WG38</accession>
<dbReference type="Pfam" id="PF08264">
    <property type="entry name" value="Anticodon_1"/>
    <property type="match status" value="1"/>
</dbReference>
<evidence type="ECO:0000256" key="2">
    <source>
        <dbReference type="ARBA" id="ARBA00022490"/>
    </source>
</evidence>
<keyword evidence="9 12" id="KW-0030">Aminoacyl-tRNA synthetase</keyword>
<keyword evidence="3 12" id="KW-0436">Ligase</keyword>
<dbReference type="Pfam" id="PF06827">
    <property type="entry name" value="zf-FPG_IleRS"/>
    <property type="match status" value="1"/>
</dbReference>
<dbReference type="PRINTS" id="PR00984">
    <property type="entry name" value="TRNASYNTHILE"/>
</dbReference>
<evidence type="ECO:0000256" key="3">
    <source>
        <dbReference type="ARBA" id="ARBA00022598"/>
    </source>
</evidence>
<dbReference type="InterPro" id="IPR009080">
    <property type="entry name" value="tRNAsynth_Ia_anticodon-bd"/>
</dbReference>
<dbReference type="HAMAP" id="MF_02002">
    <property type="entry name" value="Ile_tRNA_synth_type1"/>
    <property type="match status" value="1"/>
</dbReference>
<comment type="caution">
    <text evidence="16">The sequence shown here is derived from an EMBL/GenBank/DDBJ whole genome shotgun (WGS) entry which is preliminary data.</text>
</comment>
<name>A0A564WG38_9PROT</name>
<dbReference type="InterPro" id="IPR013155">
    <property type="entry name" value="M/V/L/I-tRNA-synth_anticd-bd"/>
</dbReference>
<feature type="binding site" evidence="12">
    <location>
        <position position="955"/>
    </location>
    <ligand>
        <name>Zn(2+)</name>
        <dbReference type="ChEBI" id="CHEBI:29105"/>
    </ligand>
</feature>
<dbReference type="SUPFAM" id="SSF47323">
    <property type="entry name" value="Anticodon-binding domain of a subclass of class I aminoacyl-tRNA synthetases"/>
    <property type="match status" value="1"/>
</dbReference>
<dbReference type="NCBIfam" id="TIGR00392">
    <property type="entry name" value="ileS"/>
    <property type="match status" value="1"/>
</dbReference>
<keyword evidence="5 12" id="KW-0547">Nucleotide-binding</keyword>
<keyword evidence="2 12" id="KW-0963">Cytoplasm</keyword>
<comment type="catalytic activity">
    <reaction evidence="11 12">
        <text>tRNA(Ile) + L-isoleucine + ATP = L-isoleucyl-tRNA(Ile) + AMP + diphosphate</text>
        <dbReference type="Rhea" id="RHEA:11060"/>
        <dbReference type="Rhea" id="RHEA-COMP:9666"/>
        <dbReference type="Rhea" id="RHEA-COMP:9695"/>
        <dbReference type="ChEBI" id="CHEBI:30616"/>
        <dbReference type="ChEBI" id="CHEBI:33019"/>
        <dbReference type="ChEBI" id="CHEBI:58045"/>
        <dbReference type="ChEBI" id="CHEBI:78442"/>
        <dbReference type="ChEBI" id="CHEBI:78528"/>
        <dbReference type="ChEBI" id="CHEBI:456215"/>
        <dbReference type="EC" id="6.1.1.5"/>
    </reaction>
</comment>
<feature type="domain" description="Zinc finger FPG/IleRS-type" evidence="14">
    <location>
        <begin position="929"/>
        <end position="957"/>
    </location>
</feature>
<evidence type="ECO:0000313" key="17">
    <source>
        <dbReference type="Proteomes" id="UP000326641"/>
    </source>
</evidence>
<keyword evidence="6 12" id="KW-0862">Zinc</keyword>
<dbReference type="AlphaFoldDB" id="A0A564WG38"/>
<dbReference type="Gene3D" id="3.90.740.10">
    <property type="entry name" value="Valyl/Leucyl/Isoleucyl-tRNA synthetase, editing domain"/>
    <property type="match status" value="1"/>
</dbReference>
<dbReference type="Pfam" id="PF00133">
    <property type="entry name" value="tRNA-synt_1"/>
    <property type="match status" value="1"/>
</dbReference>
<dbReference type="Proteomes" id="UP000326641">
    <property type="component" value="Unassembled WGS sequence"/>
</dbReference>
<dbReference type="PANTHER" id="PTHR42765">
    <property type="entry name" value="SOLEUCYL-TRNA SYNTHETASE"/>
    <property type="match status" value="1"/>
</dbReference>
<keyword evidence="7 12" id="KW-0067">ATP-binding</keyword>
<feature type="binding site" evidence="12">
    <location>
        <position position="952"/>
    </location>
    <ligand>
        <name>Zn(2+)</name>
        <dbReference type="ChEBI" id="CHEBI:29105"/>
    </ligand>
</feature>
<feature type="short sequence motif" description="'KMSKS' region" evidence="12">
    <location>
        <begin position="638"/>
        <end position="642"/>
    </location>
</feature>
<dbReference type="CDD" id="cd07960">
    <property type="entry name" value="Anticodon_Ia_Ile_BEm"/>
    <property type="match status" value="1"/>
</dbReference>
<feature type="binding site" evidence="12">
    <location>
        <position position="597"/>
    </location>
    <ligand>
        <name>L-isoleucyl-5'-AMP</name>
        <dbReference type="ChEBI" id="CHEBI:178002"/>
    </ligand>
</feature>
<keyword evidence="17" id="KW-1185">Reference proteome</keyword>
<dbReference type="FunFam" id="3.40.50.620:FF:000042">
    <property type="entry name" value="Isoleucine--tRNA ligase"/>
    <property type="match status" value="1"/>
</dbReference>